<sequence>MIDEIPPDDPDLRHRRKLHHDLVLLEHERENEFRKLSIAELKQRLRLRRLSAFLGCVVIFGMGSLLYHLTHSVLGAPHSPDEPSPYTVDAAALSGGFLVAMMLRQLRQSPPLQ</sequence>
<accession>A0A547QA94</accession>
<dbReference type="RefSeq" id="WP_142833063.1">
    <property type="nucleotide sequence ID" value="NZ_VFSV01000002.1"/>
</dbReference>
<dbReference type="Proteomes" id="UP000318590">
    <property type="component" value="Unassembled WGS sequence"/>
</dbReference>
<dbReference type="AlphaFoldDB" id="A0A547QA94"/>
<protein>
    <submittedName>
        <fullName evidence="2">Uncharacterized protein</fullName>
    </submittedName>
</protein>
<keyword evidence="1" id="KW-0812">Transmembrane</keyword>
<keyword evidence="1" id="KW-1133">Transmembrane helix</keyword>
<name>A0A547QA94_9RHOB</name>
<comment type="caution">
    <text evidence="2">The sequence shown here is derived from an EMBL/GenBank/DDBJ whole genome shotgun (WGS) entry which is preliminary data.</text>
</comment>
<gene>
    <name evidence="2" type="ORF">FEV53_01560</name>
</gene>
<keyword evidence="3" id="KW-1185">Reference proteome</keyword>
<keyword evidence="1" id="KW-0472">Membrane</keyword>
<reference evidence="2 3" key="1">
    <citation type="submission" date="2019-06" db="EMBL/GenBank/DDBJ databases">
        <title>Paenimaribius caenipelagi gen. nov., sp. nov., isolated from a tidal flat.</title>
        <authorList>
            <person name="Yoon J.-H."/>
        </authorList>
    </citation>
    <scope>NUCLEOTIDE SEQUENCE [LARGE SCALE GENOMIC DNA]</scope>
    <source>
        <strain evidence="2 3">JBTF-M29</strain>
    </source>
</reference>
<proteinExistence type="predicted"/>
<evidence type="ECO:0000313" key="2">
    <source>
        <dbReference type="EMBL" id="TRD23272.1"/>
    </source>
</evidence>
<evidence type="ECO:0000313" key="3">
    <source>
        <dbReference type="Proteomes" id="UP000318590"/>
    </source>
</evidence>
<dbReference type="EMBL" id="VFSV01000002">
    <property type="protein sequence ID" value="TRD23272.1"/>
    <property type="molecule type" value="Genomic_DNA"/>
</dbReference>
<feature type="transmembrane region" description="Helical" evidence="1">
    <location>
        <begin position="84"/>
        <end position="103"/>
    </location>
</feature>
<feature type="transmembrane region" description="Helical" evidence="1">
    <location>
        <begin position="50"/>
        <end position="69"/>
    </location>
</feature>
<evidence type="ECO:0000256" key="1">
    <source>
        <dbReference type="SAM" id="Phobius"/>
    </source>
</evidence>
<organism evidence="2 3">
    <name type="scientific">Palleronia caenipelagi</name>
    <dbReference type="NCBI Taxonomy" id="2489174"/>
    <lineage>
        <taxon>Bacteria</taxon>
        <taxon>Pseudomonadati</taxon>
        <taxon>Pseudomonadota</taxon>
        <taxon>Alphaproteobacteria</taxon>
        <taxon>Rhodobacterales</taxon>
        <taxon>Roseobacteraceae</taxon>
        <taxon>Palleronia</taxon>
    </lineage>
</organism>